<sequence length="173" mass="19739">MGQTQSFASSDLPAAIRSSFVIGEAAPRDKPFSASNREKQQRWREELEQQREAQRMRRQQEKIWLKGEADQGKWEAHFDSFSQKPNVAQAETHGAVTSVRLDAGRTFHPQDPLHSPHVPLTDASKLPSPINSYKKKNHLRTMTALLDPAQLDERERQRLKQLEHQLPLAADVS</sequence>
<feature type="region of interest" description="Disordered" evidence="1">
    <location>
        <begin position="23"/>
        <end position="59"/>
    </location>
</feature>
<dbReference type="GO" id="GO:0008017">
    <property type="term" value="F:microtubule binding"/>
    <property type="evidence" value="ECO:0007669"/>
    <property type="project" value="TreeGrafter"/>
</dbReference>
<evidence type="ECO:0000259" key="2">
    <source>
        <dbReference type="Pfam" id="PF15236"/>
    </source>
</evidence>
<organism evidence="3">
    <name type="scientific">Petromyzon marinus</name>
    <name type="common">Sea lamprey</name>
    <dbReference type="NCBI Taxonomy" id="7757"/>
    <lineage>
        <taxon>Eukaryota</taxon>
        <taxon>Metazoa</taxon>
        <taxon>Chordata</taxon>
        <taxon>Craniata</taxon>
        <taxon>Vertebrata</taxon>
        <taxon>Cyclostomata</taxon>
        <taxon>Hyperoartia</taxon>
        <taxon>Petromyzontiformes</taxon>
        <taxon>Petromyzontidae</taxon>
        <taxon>Petromyzon</taxon>
    </lineage>
</organism>
<dbReference type="STRING" id="7757.ENSPMAP00000003097"/>
<dbReference type="Pfam" id="PF15236">
    <property type="entry name" value="CCDC66"/>
    <property type="match status" value="1"/>
</dbReference>
<reference evidence="3" key="2">
    <citation type="submission" date="2025-09" db="UniProtKB">
        <authorList>
            <consortium name="Ensembl"/>
        </authorList>
    </citation>
    <scope>IDENTIFICATION</scope>
</reference>
<dbReference type="InterPro" id="IPR040467">
    <property type="entry name" value="CCDC66_dom"/>
</dbReference>
<name>S4RD15_PETMA</name>
<dbReference type="GO" id="GO:0005929">
    <property type="term" value="C:cilium"/>
    <property type="evidence" value="ECO:0007669"/>
    <property type="project" value="TreeGrafter"/>
</dbReference>
<reference evidence="3" key="1">
    <citation type="submission" date="2025-08" db="UniProtKB">
        <authorList>
            <consortium name="Ensembl"/>
        </authorList>
    </citation>
    <scope>IDENTIFICATION</scope>
</reference>
<dbReference type="AlphaFoldDB" id="S4RD15"/>
<proteinExistence type="predicted"/>
<dbReference type="PANTHER" id="PTHR22736:SF2">
    <property type="entry name" value="COILED-COIL DOMAIN-CONTAINING PROTEIN 66"/>
    <property type="match status" value="1"/>
</dbReference>
<protein>
    <recommendedName>
        <fullName evidence="2">CCDC66 domain-containing protein</fullName>
    </recommendedName>
</protein>
<evidence type="ECO:0000313" key="3">
    <source>
        <dbReference type="Ensembl" id="ENSPMAP00000003097.1"/>
    </source>
</evidence>
<dbReference type="InterPro" id="IPR039183">
    <property type="entry name" value="CCD66"/>
</dbReference>
<feature type="domain" description="CCDC66" evidence="2">
    <location>
        <begin position="128"/>
        <end position="168"/>
    </location>
</feature>
<accession>S4RD15</accession>
<dbReference type="GO" id="GO:0060271">
    <property type="term" value="P:cilium assembly"/>
    <property type="evidence" value="ECO:0007669"/>
    <property type="project" value="TreeGrafter"/>
</dbReference>
<evidence type="ECO:0000256" key="1">
    <source>
        <dbReference type="SAM" id="MobiDB-lite"/>
    </source>
</evidence>
<dbReference type="Ensembl" id="ENSPMAT00000003112.1">
    <property type="protein sequence ID" value="ENSPMAP00000003097.1"/>
    <property type="gene ID" value="ENSPMAG00000002851.1"/>
</dbReference>
<dbReference type="HOGENOM" id="CLU_1547080_0_0_1"/>
<dbReference type="PANTHER" id="PTHR22736">
    <property type="entry name" value="COILED-COIL DOMAIN-CONTAINING PROTEIN 66"/>
    <property type="match status" value="1"/>
</dbReference>
<feature type="compositionally biased region" description="Basic and acidic residues" evidence="1">
    <location>
        <begin position="26"/>
        <end position="59"/>
    </location>
</feature>
<feature type="region of interest" description="Disordered" evidence="1">
    <location>
        <begin position="105"/>
        <end position="137"/>
    </location>
</feature>
<dbReference type="GO" id="GO:0005874">
    <property type="term" value="C:microtubule"/>
    <property type="evidence" value="ECO:0007669"/>
    <property type="project" value="TreeGrafter"/>
</dbReference>